<dbReference type="Proteomes" id="UP000011131">
    <property type="component" value="Chromosome"/>
</dbReference>
<reference evidence="3 4" key="1">
    <citation type="journal article" date="2013" name="Genome Announc.">
        <title>Complete genome sequence of Myxococcus stipitatus strain DSM 14675, a fruiting myxobacterium.</title>
        <authorList>
            <person name="Huntley S."/>
            <person name="Kneip S."/>
            <person name="Treuner-Lange A."/>
            <person name="Sogaard-Andersen L."/>
        </authorList>
    </citation>
    <scope>NUCLEOTIDE SEQUENCE [LARGE SCALE GENOMIC DNA]</scope>
    <source>
        <strain evidence="4">DSM 14675 / JCM 12634 / Mx s8</strain>
    </source>
</reference>
<dbReference type="EMBL" id="CP004025">
    <property type="protein sequence ID" value="AGC42876.1"/>
    <property type="molecule type" value="Genomic_DNA"/>
</dbReference>
<organism evidence="3 4">
    <name type="scientific">Myxococcus stipitatus (strain DSM 14675 / JCM 12634 / Mx s8)</name>
    <dbReference type="NCBI Taxonomy" id="1278073"/>
    <lineage>
        <taxon>Bacteria</taxon>
        <taxon>Pseudomonadati</taxon>
        <taxon>Myxococcota</taxon>
        <taxon>Myxococcia</taxon>
        <taxon>Myxococcales</taxon>
        <taxon>Cystobacterineae</taxon>
        <taxon>Myxococcaceae</taxon>
        <taxon>Myxococcus</taxon>
    </lineage>
</organism>
<keyword evidence="2" id="KW-0472">Membrane</keyword>
<evidence type="ECO:0000313" key="3">
    <source>
        <dbReference type="EMBL" id="AGC42876.1"/>
    </source>
</evidence>
<accession>L7U263</accession>
<gene>
    <name evidence="3" type="ordered locus">MYSTI_01536</name>
</gene>
<keyword evidence="2" id="KW-1133">Transmembrane helix</keyword>
<proteinExistence type="predicted"/>
<dbReference type="STRING" id="1278073.MYSTI_01536"/>
<keyword evidence="2" id="KW-0812">Transmembrane</keyword>
<feature type="transmembrane region" description="Helical" evidence="2">
    <location>
        <begin position="87"/>
        <end position="104"/>
    </location>
</feature>
<protein>
    <submittedName>
        <fullName evidence="3">Uncharacterized protein</fullName>
    </submittedName>
</protein>
<dbReference type="HOGENOM" id="CLU_1433112_0_0_7"/>
<name>L7U263_MYXSD</name>
<feature type="transmembrane region" description="Helical" evidence="2">
    <location>
        <begin position="62"/>
        <end position="81"/>
    </location>
</feature>
<feature type="region of interest" description="Disordered" evidence="1">
    <location>
        <begin position="151"/>
        <end position="189"/>
    </location>
</feature>
<evidence type="ECO:0000256" key="1">
    <source>
        <dbReference type="SAM" id="MobiDB-lite"/>
    </source>
</evidence>
<evidence type="ECO:0000256" key="2">
    <source>
        <dbReference type="SAM" id="Phobius"/>
    </source>
</evidence>
<sequence>MVEKALDRFIANHKTRTGKQPPAKAVEEFRQVLAEMPGLDSVAESVVGEVSRHGGRQMAWDLVGAGVLISAAVNVFAAYVWEAFRGYAPLLGGLFFASGAAIYFRERLSSRLVGKWRTGVVVLLVLSVFLGASWVIWGRWQAHLATDQKSGGHARDVRTSENTRAPSPEDVTELDGGVDGGVVQSPKSN</sequence>
<dbReference type="KEGG" id="msd:MYSTI_01536"/>
<dbReference type="AlphaFoldDB" id="L7U263"/>
<keyword evidence="4" id="KW-1185">Reference proteome</keyword>
<feature type="transmembrane region" description="Helical" evidence="2">
    <location>
        <begin position="116"/>
        <end position="137"/>
    </location>
</feature>
<evidence type="ECO:0000313" key="4">
    <source>
        <dbReference type="Proteomes" id="UP000011131"/>
    </source>
</evidence>